<dbReference type="Pfam" id="PF04055">
    <property type="entry name" value="Radical_SAM"/>
    <property type="match status" value="1"/>
</dbReference>
<organism evidence="8 9">
    <name type="scientific">Pseudomonas corrugata</name>
    <dbReference type="NCBI Taxonomy" id="47879"/>
    <lineage>
        <taxon>Bacteria</taxon>
        <taxon>Pseudomonadati</taxon>
        <taxon>Pseudomonadota</taxon>
        <taxon>Gammaproteobacteria</taxon>
        <taxon>Pseudomonadales</taxon>
        <taxon>Pseudomonadaceae</taxon>
        <taxon>Pseudomonas</taxon>
    </lineage>
</organism>
<evidence type="ECO:0000256" key="3">
    <source>
        <dbReference type="ARBA" id="ARBA00022691"/>
    </source>
</evidence>
<dbReference type="AlphaFoldDB" id="A0A7Y5ZAK7"/>
<name>A0A7Y5ZAK7_9PSED</name>
<dbReference type="InterPro" id="IPR013785">
    <property type="entry name" value="Aldolase_TIM"/>
</dbReference>
<evidence type="ECO:0000256" key="4">
    <source>
        <dbReference type="ARBA" id="ARBA00022723"/>
    </source>
</evidence>
<dbReference type="GO" id="GO:0003824">
    <property type="term" value="F:catalytic activity"/>
    <property type="evidence" value="ECO:0007669"/>
    <property type="project" value="InterPro"/>
</dbReference>
<evidence type="ECO:0000256" key="5">
    <source>
        <dbReference type="ARBA" id="ARBA00023004"/>
    </source>
</evidence>
<keyword evidence="3" id="KW-0949">S-adenosyl-L-methionine</keyword>
<dbReference type="PANTHER" id="PTHR43787:SF3">
    <property type="entry name" value="ARYLSULFATASE REGULATORY PROTEIN"/>
    <property type="match status" value="1"/>
</dbReference>
<gene>
    <name evidence="8" type="ORF">HNO91_27025</name>
</gene>
<evidence type="ECO:0000256" key="2">
    <source>
        <dbReference type="ARBA" id="ARBA00022485"/>
    </source>
</evidence>
<comment type="cofactor">
    <cofactor evidence="1">
        <name>[4Fe-4S] cluster</name>
        <dbReference type="ChEBI" id="CHEBI:49883"/>
    </cofactor>
</comment>
<dbReference type="RefSeq" id="WP_175364150.1">
    <property type="nucleotide sequence ID" value="NZ_JABFMR010000048.1"/>
</dbReference>
<dbReference type="UniPathway" id="UPA00782"/>
<dbReference type="InterPro" id="IPR058240">
    <property type="entry name" value="rSAM_sf"/>
</dbReference>
<dbReference type="PANTHER" id="PTHR43787">
    <property type="entry name" value="FEMO COFACTOR BIOSYNTHESIS PROTEIN NIFB-RELATED"/>
    <property type="match status" value="1"/>
</dbReference>
<accession>A0A7Y5ZAK7</accession>
<dbReference type="SFLD" id="SFLDG01067">
    <property type="entry name" value="SPASM/twitch_domain_containing"/>
    <property type="match status" value="1"/>
</dbReference>
<dbReference type="SUPFAM" id="SSF102114">
    <property type="entry name" value="Radical SAM enzymes"/>
    <property type="match status" value="1"/>
</dbReference>
<dbReference type="GO" id="GO:0051539">
    <property type="term" value="F:4 iron, 4 sulfur cluster binding"/>
    <property type="evidence" value="ECO:0007669"/>
    <property type="project" value="UniProtKB-KW"/>
</dbReference>
<evidence type="ECO:0000313" key="9">
    <source>
        <dbReference type="Proteomes" id="UP000536720"/>
    </source>
</evidence>
<keyword evidence="2" id="KW-0004">4Fe-4S</keyword>
<keyword evidence="6" id="KW-0411">Iron-sulfur</keyword>
<evidence type="ECO:0000256" key="1">
    <source>
        <dbReference type="ARBA" id="ARBA00001966"/>
    </source>
</evidence>
<comment type="caution">
    <text evidence="8">The sequence shown here is derived from an EMBL/GenBank/DDBJ whole genome shotgun (WGS) entry which is preliminary data.</text>
</comment>
<dbReference type="PROSITE" id="PS51918">
    <property type="entry name" value="RADICAL_SAM"/>
    <property type="match status" value="1"/>
</dbReference>
<dbReference type="EMBL" id="JABFMR010000048">
    <property type="protein sequence ID" value="NUT90090.1"/>
    <property type="molecule type" value="Genomic_DNA"/>
</dbReference>
<sequence length="331" mass="36782">MDLDKNILATLNPKNLELILYPTEQCNFRCTYCYEDFLIGRMNEKTQAGIRNLINRRLPKLDNLHLQWFGGEPLAAKDLVIGLSEFAKKACDQAGVNFSGSLTTNGYLLTIDLAEKLCKLNQRNYQISLDGFESGHDQTRKLASGAGTFNRIWSNLLALKESSLDFGVTLRVHLTKENVSSVKRLAQEIKKTFLSDSRFTVFLKTIENLGGPSDTSGILLSKSEKLTTIAELNELLNTNAINKSEKGLYVCYASRPNSLAIRADGTIQKCTVMLSDDRNSVGKIKENGAVELDSERMSMWMRGYSDDKKILSCPAVGLPKMPNLIPVVSAN</sequence>
<reference evidence="8 9" key="1">
    <citation type="journal article" date="2020" name="Front. Plant Sci.">
        <title>Isolation of Rhizosphere Bacteria That Improve Quality and Water Stress Tolerance in Greenhouse Ornamentals.</title>
        <authorList>
            <person name="Nordstedt N.P."/>
            <person name="Jones M.L."/>
        </authorList>
    </citation>
    <scope>NUCLEOTIDE SEQUENCE [LARGE SCALE GENOMIC DNA]</scope>
    <source>
        <strain evidence="8 9">C7D2</strain>
    </source>
</reference>
<evidence type="ECO:0000259" key="7">
    <source>
        <dbReference type="PROSITE" id="PS51918"/>
    </source>
</evidence>
<evidence type="ECO:0000256" key="6">
    <source>
        <dbReference type="ARBA" id="ARBA00023014"/>
    </source>
</evidence>
<keyword evidence="5" id="KW-0408">Iron</keyword>
<dbReference type="InterPro" id="IPR007197">
    <property type="entry name" value="rSAM"/>
</dbReference>
<protein>
    <submittedName>
        <fullName evidence="8">Radical SAM protein</fullName>
    </submittedName>
</protein>
<proteinExistence type="predicted"/>
<evidence type="ECO:0000313" key="8">
    <source>
        <dbReference type="EMBL" id="NUT90090.1"/>
    </source>
</evidence>
<dbReference type="SFLD" id="SFLDS00029">
    <property type="entry name" value="Radical_SAM"/>
    <property type="match status" value="1"/>
</dbReference>
<dbReference type="Proteomes" id="UP000536720">
    <property type="component" value="Unassembled WGS sequence"/>
</dbReference>
<keyword evidence="4" id="KW-0479">Metal-binding</keyword>
<dbReference type="CDD" id="cd01335">
    <property type="entry name" value="Radical_SAM"/>
    <property type="match status" value="1"/>
</dbReference>
<dbReference type="GO" id="GO:0046872">
    <property type="term" value="F:metal ion binding"/>
    <property type="evidence" value="ECO:0007669"/>
    <property type="project" value="UniProtKB-KW"/>
</dbReference>
<feature type="domain" description="Radical SAM core" evidence="7">
    <location>
        <begin position="10"/>
        <end position="239"/>
    </location>
</feature>
<dbReference type="Gene3D" id="3.20.20.70">
    <property type="entry name" value="Aldolase class I"/>
    <property type="match status" value="1"/>
</dbReference>